<dbReference type="InterPro" id="IPR050833">
    <property type="entry name" value="Poly_Biosynth_Transport"/>
</dbReference>
<dbReference type="PANTHER" id="PTHR30250">
    <property type="entry name" value="PST FAMILY PREDICTED COLANIC ACID TRANSPORTER"/>
    <property type="match status" value="1"/>
</dbReference>
<dbReference type="InterPro" id="IPR014249">
    <property type="entry name" value="Spore_V_B"/>
</dbReference>
<keyword evidence="2" id="KW-1003">Cell membrane</keyword>
<dbReference type="NCBIfam" id="TIGR02900">
    <property type="entry name" value="spore_V_B"/>
    <property type="match status" value="1"/>
</dbReference>
<feature type="transmembrane region" description="Helical" evidence="6">
    <location>
        <begin position="42"/>
        <end position="66"/>
    </location>
</feature>
<feature type="transmembrane region" description="Helical" evidence="6">
    <location>
        <begin position="187"/>
        <end position="209"/>
    </location>
</feature>
<evidence type="ECO:0000256" key="2">
    <source>
        <dbReference type="ARBA" id="ARBA00022475"/>
    </source>
</evidence>
<dbReference type="RefSeq" id="WP_103896705.1">
    <property type="nucleotide sequence ID" value="NZ_FNUK01000034.1"/>
</dbReference>
<name>A0A1H5XN23_9CLOT</name>
<dbReference type="Pfam" id="PF01943">
    <property type="entry name" value="Polysacc_synt"/>
    <property type="match status" value="1"/>
</dbReference>
<dbReference type="PANTHER" id="PTHR30250:SF21">
    <property type="entry name" value="LIPID II FLIPPASE MURJ"/>
    <property type="match status" value="1"/>
</dbReference>
<keyword evidence="8" id="KW-1185">Reference proteome</keyword>
<feature type="transmembrane region" description="Helical" evidence="6">
    <location>
        <begin position="358"/>
        <end position="379"/>
    </location>
</feature>
<proteinExistence type="predicted"/>
<feature type="transmembrane region" description="Helical" evidence="6">
    <location>
        <begin position="282"/>
        <end position="305"/>
    </location>
</feature>
<dbReference type="PIRSF" id="PIRSF038958">
    <property type="entry name" value="PG_synth_SpoVB"/>
    <property type="match status" value="1"/>
</dbReference>
<comment type="subcellular location">
    <subcellularLocation>
        <location evidence="1">Cell membrane</location>
        <topology evidence="1">Multi-pass membrane protein</topology>
    </subcellularLocation>
</comment>
<evidence type="ECO:0000256" key="3">
    <source>
        <dbReference type="ARBA" id="ARBA00022692"/>
    </source>
</evidence>
<dbReference type="InterPro" id="IPR002797">
    <property type="entry name" value="Polysacc_synth"/>
</dbReference>
<feature type="transmembrane region" description="Helical" evidence="6">
    <location>
        <begin position="317"/>
        <end position="338"/>
    </location>
</feature>
<accession>A0A1H5XN23</accession>
<evidence type="ECO:0000256" key="1">
    <source>
        <dbReference type="ARBA" id="ARBA00004651"/>
    </source>
</evidence>
<feature type="transmembrane region" description="Helical" evidence="6">
    <location>
        <begin position="411"/>
        <end position="435"/>
    </location>
</feature>
<evidence type="ECO:0000313" key="8">
    <source>
        <dbReference type="Proteomes" id="UP000242850"/>
    </source>
</evidence>
<dbReference type="EMBL" id="FNUK01000034">
    <property type="protein sequence ID" value="SEG13144.1"/>
    <property type="molecule type" value="Genomic_DNA"/>
</dbReference>
<dbReference type="AlphaFoldDB" id="A0A1H5XN23"/>
<reference evidence="8" key="1">
    <citation type="submission" date="2016-10" db="EMBL/GenBank/DDBJ databases">
        <authorList>
            <person name="Varghese N."/>
            <person name="Submissions S."/>
        </authorList>
    </citation>
    <scope>NUCLEOTIDE SEQUENCE [LARGE SCALE GENOMIC DNA]</scope>
    <source>
        <strain evidence="8">DSM 5463</strain>
    </source>
</reference>
<gene>
    <name evidence="7" type="ORF">SAMN05660865_01814</name>
</gene>
<sequence length="490" mass="54940">MKTSDFYKKTIILVLSNIITGTLNFIFSIILSRQIGAKGVGIYQLVMPLYNMFLFITGGGITVSISKIASEKKAKGKLNELYKTVKIVSLFELFWSIVITSLVIIFAKSFSNLILKDSTAYYSILAFTPALVIVSISSIYKGVYYGLQKVLEPAFIDIIEKIIRIIVMFPLVKVLKNISLELSCASAMLALSCGELSSLILFWACYKIYKTKNKSFDKPDSPLQLLYDTLKLSIPLAFNGIFSTIFSMLNSVLIPNRLQAAGFSYEDALSMFGKLSGMALNIVFYPTVILNSISIILIPSISEFLVLKNYSAVKRRIYKSIEIALILALSSFIILNNIPDKISILFYKEPSIAKLIKTLSYGLPLVYVEMISFSILNALGKQKQVMINSLMLSIIDLTIIYFFMSIPKINIYAYCINFIISAIVGLMINFIAINSSLNLNFEIKKDIIKHLLIFLTCLLVSKILNKIIVNPLIFILAIYSIYIALLEIIE</sequence>
<feature type="transmembrane region" description="Helical" evidence="6">
    <location>
        <begin position="87"/>
        <end position="107"/>
    </location>
</feature>
<evidence type="ECO:0000256" key="5">
    <source>
        <dbReference type="ARBA" id="ARBA00023136"/>
    </source>
</evidence>
<feature type="transmembrane region" description="Helical" evidence="6">
    <location>
        <begin position="119"/>
        <end position="143"/>
    </location>
</feature>
<protein>
    <submittedName>
        <fullName evidence="7">Stage V sporulation protein B</fullName>
    </submittedName>
</protein>
<dbReference type="OrthoDB" id="9775950at2"/>
<evidence type="ECO:0000256" key="4">
    <source>
        <dbReference type="ARBA" id="ARBA00022989"/>
    </source>
</evidence>
<feature type="transmembrane region" description="Helical" evidence="6">
    <location>
        <begin position="12"/>
        <end position="30"/>
    </location>
</feature>
<dbReference type="GO" id="GO:0005886">
    <property type="term" value="C:plasma membrane"/>
    <property type="evidence" value="ECO:0007669"/>
    <property type="project" value="UniProtKB-SubCell"/>
</dbReference>
<keyword evidence="4 6" id="KW-1133">Transmembrane helix</keyword>
<feature type="transmembrane region" description="Helical" evidence="6">
    <location>
        <begin position="386"/>
        <end position="405"/>
    </location>
</feature>
<feature type="transmembrane region" description="Helical" evidence="6">
    <location>
        <begin position="471"/>
        <end position="489"/>
    </location>
</feature>
<dbReference type="InterPro" id="IPR024923">
    <property type="entry name" value="PG_synth_SpoVB"/>
</dbReference>
<organism evidence="7 8">
    <name type="scientific">Caloramator fervidus</name>
    <dbReference type="NCBI Taxonomy" id="29344"/>
    <lineage>
        <taxon>Bacteria</taxon>
        <taxon>Bacillati</taxon>
        <taxon>Bacillota</taxon>
        <taxon>Clostridia</taxon>
        <taxon>Eubacteriales</taxon>
        <taxon>Clostridiaceae</taxon>
        <taxon>Caloramator</taxon>
    </lineage>
</organism>
<keyword evidence="3 6" id="KW-0812">Transmembrane</keyword>
<evidence type="ECO:0000256" key="6">
    <source>
        <dbReference type="SAM" id="Phobius"/>
    </source>
</evidence>
<dbReference type="Proteomes" id="UP000242850">
    <property type="component" value="Unassembled WGS sequence"/>
</dbReference>
<evidence type="ECO:0000313" key="7">
    <source>
        <dbReference type="EMBL" id="SEG13144.1"/>
    </source>
</evidence>
<keyword evidence="5 6" id="KW-0472">Membrane</keyword>
<feature type="transmembrane region" description="Helical" evidence="6">
    <location>
        <begin position="230"/>
        <end position="249"/>
    </location>
</feature>